<feature type="signal peptide" evidence="19">
    <location>
        <begin position="1"/>
        <end position="19"/>
    </location>
</feature>
<keyword evidence="14 21" id="KW-0496">Mitochondrion</keyword>
<evidence type="ECO:0000256" key="8">
    <source>
        <dbReference type="ARBA" id="ARBA00022792"/>
    </source>
</evidence>
<dbReference type="GO" id="GO:0005743">
    <property type="term" value="C:mitochondrial inner membrane"/>
    <property type="evidence" value="ECO:0007669"/>
    <property type="project" value="UniProtKB-SubCell"/>
</dbReference>
<keyword evidence="9" id="KW-1278">Translocase</keyword>
<evidence type="ECO:0000256" key="11">
    <source>
        <dbReference type="ARBA" id="ARBA00022989"/>
    </source>
</evidence>
<comment type="subcellular location">
    <subcellularLocation>
        <location evidence="1">Mitochondrion inner membrane</location>
        <topology evidence="1">Multi-pass membrane protein</topology>
    </subcellularLocation>
</comment>
<feature type="transmembrane region" description="Helical" evidence="18">
    <location>
        <begin position="177"/>
        <end position="198"/>
    </location>
</feature>
<comment type="similarity">
    <text evidence="2">Belongs to the complex I subunit 2 family.</text>
</comment>
<keyword evidence="7 18" id="KW-0812">Transmembrane</keyword>
<organism evidence="21">
    <name type="scientific">Gyraulus laevis</name>
    <dbReference type="NCBI Taxonomy" id="1201560"/>
    <lineage>
        <taxon>Eukaryota</taxon>
        <taxon>Metazoa</taxon>
        <taxon>Spiralia</taxon>
        <taxon>Lophotrochozoa</taxon>
        <taxon>Mollusca</taxon>
        <taxon>Gastropoda</taxon>
        <taxon>Heterobranchia</taxon>
        <taxon>Euthyneura</taxon>
        <taxon>Panpulmonata</taxon>
        <taxon>Hygrophila</taxon>
        <taxon>Lymnaeoidea</taxon>
        <taxon>Planorbidae</taxon>
        <taxon>Gyraulus</taxon>
    </lineage>
</organism>
<dbReference type="GO" id="GO:0008137">
    <property type="term" value="F:NADH dehydrogenase (ubiquinone) activity"/>
    <property type="evidence" value="ECO:0007669"/>
    <property type="project" value="UniProtKB-EC"/>
</dbReference>
<feature type="transmembrane region" description="Helical" evidence="18">
    <location>
        <begin position="139"/>
        <end position="156"/>
    </location>
</feature>
<keyword evidence="15 18" id="KW-0472">Membrane</keyword>
<accession>A0A7D7A5A7</accession>
<dbReference type="GO" id="GO:0006120">
    <property type="term" value="P:mitochondrial electron transport, NADH to ubiquinone"/>
    <property type="evidence" value="ECO:0007669"/>
    <property type="project" value="TreeGrafter"/>
</dbReference>
<evidence type="ECO:0000256" key="3">
    <source>
        <dbReference type="ARBA" id="ARBA00012944"/>
    </source>
</evidence>
<proteinExistence type="inferred from homology"/>
<feature type="chain" id="PRO_5027959678" description="NADH-ubiquinone oxidoreductase chain 2" evidence="19">
    <location>
        <begin position="20"/>
        <end position="265"/>
    </location>
</feature>
<gene>
    <name evidence="21" type="primary">ND2</name>
</gene>
<keyword evidence="6" id="KW-0679">Respiratory chain</keyword>
<evidence type="ECO:0000256" key="14">
    <source>
        <dbReference type="ARBA" id="ARBA00023128"/>
    </source>
</evidence>
<evidence type="ECO:0000256" key="6">
    <source>
        <dbReference type="ARBA" id="ARBA00022660"/>
    </source>
</evidence>
<evidence type="ECO:0000259" key="20">
    <source>
        <dbReference type="Pfam" id="PF00361"/>
    </source>
</evidence>
<keyword evidence="11 18" id="KW-1133">Transmembrane helix</keyword>
<evidence type="ECO:0000256" key="5">
    <source>
        <dbReference type="ARBA" id="ARBA00022448"/>
    </source>
</evidence>
<feature type="transmembrane region" description="Helical" evidence="18">
    <location>
        <begin position="210"/>
        <end position="229"/>
    </location>
</feature>
<keyword evidence="13" id="KW-0830">Ubiquinone</keyword>
<evidence type="ECO:0000313" key="21">
    <source>
        <dbReference type="EMBL" id="QLY89850.1"/>
    </source>
</evidence>
<keyword evidence="5" id="KW-0813">Transport</keyword>
<dbReference type="EC" id="7.1.1.2" evidence="3"/>
<evidence type="ECO:0000256" key="13">
    <source>
        <dbReference type="ARBA" id="ARBA00023075"/>
    </source>
</evidence>
<keyword evidence="19" id="KW-0732">Signal</keyword>
<dbReference type="Pfam" id="PF00361">
    <property type="entry name" value="Proton_antipo_M"/>
    <property type="match status" value="1"/>
</dbReference>
<comment type="catalytic activity">
    <reaction evidence="17">
        <text>a ubiquinone + NADH + 5 H(+)(in) = a ubiquinol + NAD(+) + 4 H(+)(out)</text>
        <dbReference type="Rhea" id="RHEA:29091"/>
        <dbReference type="Rhea" id="RHEA-COMP:9565"/>
        <dbReference type="Rhea" id="RHEA-COMP:9566"/>
        <dbReference type="ChEBI" id="CHEBI:15378"/>
        <dbReference type="ChEBI" id="CHEBI:16389"/>
        <dbReference type="ChEBI" id="CHEBI:17976"/>
        <dbReference type="ChEBI" id="CHEBI:57540"/>
        <dbReference type="ChEBI" id="CHEBI:57945"/>
        <dbReference type="EC" id="7.1.1.2"/>
    </reaction>
</comment>
<evidence type="ECO:0000256" key="9">
    <source>
        <dbReference type="ARBA" id="ARBA00022967"/>
    </source>
</evidence>
<geneLocation type="mitochondrion" evidence="21"/>
<dbReference type="PANTHER" id="PTHR46552:SF1">
    <property type="entry name" value="NADH-UBIQUINONE OXIDOREDUCTASE CHAIN 2"/>
    <property type="match status" value="1"/>
</dbReference>
<evidence type="ECO:0000256" key="16">
    <source>
        <dbReference type="ARBA" id="ARBA00031028"/>
    </source>
</evidence>
<evidence type="ECO:0000256" key="10">
    <source>
        <dbReference type="ARBA" id="ARBA00022982"/>
    </source>
</evidence>
<feature type="transmembrane region" description="Helical" evidence="18">
    <location>
        <begin position="57"/>
        <end position="76"/>
    </location>
</feature>
<evidence type="ECO:0000256" key="2">
    <source>
        <dbReference type="ARBA" id="ARBA00007012"/>
    </source>
</evidence>
<evidence type="ECO:0000256" key="18">
    <source>
        <dbReference type="SAM" id="Phobius"/>
    </source>
</evidence>
<dbReference type="InterPro" id="IPR050175">
    <property type="entry name" value="Complex_I_Subunit_2"/>
</dbReference>
<feature type="domain" description="NADH:quinone oxidoreductase/Mrp antiporter transmembrane" evidence="20">
    <location>
        <begin position="22"/>
        <end position="203"/>
    </location>
</feature>
<sequence>MFSSNLLFIFLVILSPVISLSSSDWVISWMGMEIGMFSVIPLLLSKSSSNEPVMKYFLIQSLGSALILISGISLVYHMYEYLYIVLFTLGMSMKLGFFPGHFWVVSIIENLSWFSCMLILGPLKIAPFGIMSMFSDKSFLVMFALFTIFIGAILGFNQSNVRGMLAASSITHSGWMILAMSFGFLWLYMLTYMIVLLYTLMSLNSHEFQTTSVCLLSMSGLPPFILFLVKMKVFYYLVSNLEYLLFTILIVSSVISLFYYLKFFY</sequence>
<keyword evidence="8" id="KW-0999">Mitochondrion inner membrane</keyword>
<evidence type="ECO:0000256" key="1">
    <source>
        <dbReference type="ARBA" id="ARBA00004448"/>
    </source>
</evidence>
<reference evidence="21" key="1">
    <citation type="submission" date="2020-06" db="EMBL/GenBank/DDBJ databases">
        <title>DNAmark Project.</title>
        <authorList>
            <person name="Leerhoei F."/>
        </authorList>
    </citation>
    <scope>NUCLEOTIDE SEQUENCE</scope>
    <source>
        <strain evidence="21">DM1236</strain>
    </source>
</reference>
<dbReference type="EMBL" id="MT628577">
    <property type="protein sequence ID" value="QLY89850.1"/>
    <property type="molecule type" value="Genomic_DNA"/>
</dbReference>
<evidence type="ECO:0000256" key="15">
    <source>
        <dbReference type="ARBA" id="ARBA00023136"/>
    </source>
</evidence>
<evidence type="ECO:0000256" key="4">
    <source>
        <dbReference type="ARBA" id="ARBA00021008"/>
    </source>
</evidence>
<feature type="transmembrane region" description="Helical" evidence="18">
    <location>
        <begin position="82"/>
        <end position="104"/>
    </location>
</feature>
<feature type="transmembrane region" description="Helical" evidence="18">
    <location>
        <begin position="29"/>
        <end position="45"/>
    </location>
</feature>
<dbReference type="PANTHER" id="PTHR46552">
    <property type="entry name" value="NADH-UBIQUINONE OXIDOREDUCTASE CHAIN 2"/>
    <property type="match status" value="1"/>
</dbReference>
<evidence type="ECO:0000256" key="17">
    <source>
        <dbReference type="ARBA" id="ARBA00049551"/>
    </source>
</evidence>
<feature type="transmembrane region" description="Helical" evidence="18">
    <location>
        <begin position="111"/>
        <end position="133"/>
    </location>
</feature>
<keyword evidence="10" id="KW-0249">Electron transport</keyword>
<keyword evidence="12" id="KW-0520">NAD</keyword>
<evidence type="ECO:0000256" key="7">
    <source>
        <dbReference type="ARBA" id="ARBA00022692"/>
    </source>
</evidence>
<dbReference type="InterPro" id="IPR001750">
    <property type="entry name" value="ND/Mrp_TM"/>
</dbReference>
<dbReference type="AlphaFoldDB" id="A0A7D7A5A7"/>
<protein>
    <recommendedName>
        <fullName evidence="4">NADH-ubiquinone oxidoreductase chain 2</fullName>
        <ecNumber evidence="3">7.1.1.2</ecNumber>
    </recommendedName>
    <alternativeName>
        <fullName evidence="16">NADH dehydrogenase subunit 2</fullName>
    </alternativeName>
</protein>
<evidence type="ECO:0000256" key="19">
    <source>
        <dbReference type="SAM" id="SignalP"/>
    </source>
</evidence>
<evidence type="ECO:0000256" key="12">
    <source>
        <dbReference type="ARBA" id="ARBA00023027"/>
    </source>
</evidence>
<name>A0A7D7A5A7_9GAST</name>
<feature type="transmembrane region" description="Helical" evidence="18">
    <location>
        <begin position="241"/>
        <end position="261"/>
    </location>
</feature>